<dbReference type="NCBIfam" id="NF038122">
    <property type="entry name" value="metallo_LGF"/>
    <property type="match status" value="1"/>
</dbReference>
<protein>
    <submittedName>
        <fullName evidence="3">PEP-CTERM protein-sorting domain-containing protein</fullName>
    </submittedName>
</protein>
<accession>A0A1A7BYP0</accession>
<feature type="chain" id="PRO_5008510025" evidence="2">
    <location>
        <begin position="21"/>
        <end position="362"/>
    </location>
</feature>
<dbReference type="InterPro" id="IPR013424">
    <property type="entry name" value="Ice-binding_C"/>
</dbReference>
<dbReference type="SUPFAM" id="SSF55486">
    <property type="entry name" value="Metalloproteases ('zincins'), catalytic domain"/>
    <property type="match status" value="1"/>
</dbReference>
<feature type="transmembrane region" description="Helical" evidence="1">
    <location>
        <begin position="333"/>
        <end position="354"/>
    </location>
</feature>
<organism evidence="3 4">
    <name type="scientific">Janthinobacterium psychrotolerans</name>
    <dbReference type="NCBI Taxonomy" id="1747903"/>
    <lineage>
        <taxon>Bacteria</taxon>
        <taxon>Pseudomonadati</taxon>
        <taxon>Pseudomonadota</taxon>
        <taxon>Betaproteobacteria</taxon>
        <taxon>Burkholderiales</taxon>
        <taxon>Oxalobacteraceae</taxon>
        <taxon>Janthinobacterium</taxon>
    </lineage>
</organism>
<evidence type="ECO:0000313" key="3">
    <source>
        <dbReference type="EMBL" id="OBV38642.1"/>
    </source>
</evidence>
<feature type="signal peptide" evidence="2">
    <location>
        <begin position="1"/>
        <end position="20"/>
    </location>
</feature>
<dbReference type="GO" id="GO:0008237">
    <property type="term" value="F:metallopeptidase activity"/>
    <property type="evidence" value="ECO:0007669"/>
    <property type="project" value="InterPro"/>
</dbReference>
<dbReference type="STRING" id="1747903.ASR47_1006244"/>
<dbReference type="RefSeq" id="WP_065308871.1">
    <property type="nucleotide sequence ID" value="NZ_LOCQ01000057.1"/>
</dbReference>
<gene>
    <name evidence="3" type="ORF">ASR47_1006244</name>
</gene>
<keyword evidence="1" id="KW-0472">Membrane</keyword>
<dbReference type="InterPro" id="IPR024079">
    <property type="entry name" value="MetalloPept_cat_dom_sf"/>
</dbReference>
<dbReference type="Gene3D" id="3.40.390.10">
    <property type="entry name" value="Collagenase (Catalytic Domain)"/>
    <property type="match status" value="1"/>
</dbReference>
<dbReference type="AlphaFoldDB" id="A0A1A7BYP0"/>
<evidence type="ECO:0000313" key="4">
    <source>
        <dbReference type="Proteomes" id="UP000092713"/>
    </source>
</evidence>
<keyword evidence="1" id="KW-1133">Transmembrane helix</keyword>
<keyword evidence="1" id="KW-0812">Transmembrane</keyword>
<reference evidence="3 4" key="1">
    <citation type="submission" date="2016-04" db="EMBL/GenBank/DDBJ databases">
        <title>Draft genome sequence of Janthinobacterium psychrotolerans sp. nov., isolated from freshwater sediments in Denmark.</title>
        <authorList>
            <person name="Gong X."/>
            <person name="Skrivergaard S."/>
            <person name="Korsgaard B.S."/>
            <person name="Schreiber L."/>
            <person name="Marshall I.P."/>
            <person name="Finster K."/>
            <person name="Schramm A."/>
        </authorList>
    </citation>
    <scope>NUCLEOTIDE SEQUENCE [LARGE SCALE GENOMIC DNA]</scope>
    <source>
        <strain evidence="3 4">S3-2</strain>
    </source>
</reference>
<evidence type="ECO:0000256" key="1">
    <source>
        <dbReference type="SAM" id="Phobius"/>
    </source>
</evidence>
<name>A0A1A7BYP0_9BURK</name>
<evidence type="ECO:0000256" key="2">
    <source>
        <dbReference type="SAM" id="SignalP"/>
    </source>
</evidence>
<keyword evidence="4" id="KW-1185">Reference proteome</keyword>
<proteinExistence type="predicted"/>
<dbReference type="EMBL" id="LOCQ01000057">
    <property type="protein sequence ID" value="OBV38642.1"/>
    <property type="molecule type" value="Genomic_DNA"/>
</dbReference>
<sequence length="362" mass="38677">MKTRSFLLGLAISLPLACTAAPIFNLQYVPGTSLQAQQGFQTAAAQWSRVLSDNVTIELTVGFNSLGNSILGQTGSSEAFYRYGDVRNALAQDVTSSYDRQAVNNLPGGDDFGVLINRTANNPNGPGSEVPYVDNNGDDNNQYLFMSNAEAKALGIAPPAQSLPGCLGDCDGFIQFNSDFTFDFDPGNGIAANAIDFIGVAMHEIGHALGFLSGVDILDYNSPPNAGPYDDTEFTYVAPLDLFRYSDESTAAGVIDWTADNRDKYFSLDGGVTRGPLFANGVYHGGEGDQASHWRDQLGLGIMDPTVAYGERLVLRANDLIALDAIGWDVSLFAVPVPGTLPLLGLGLALMALLRHKNRQFS</sequence>
<comment type="caution">
    <text evidence="3">The sequence shown here is derived from an EMBL/GenBank/DDBJ whole genome shotgun (WGS) entry which is preliminary data.</text>
</comment>
<dbReference type="Proteomes" id="UP000092713">
    <property type="component" value="Unassembled WGS sequence"/>
</dbReference>
<keyword evidence="2" id="KW-0732">Signal</keyword>
<dbReference type="NCBIfam" id="TIGR02595">
    <property type="entry name" value="PEP_CTERM"/>
    <property type="match status" value="1"/>
</dbReference>